<evidence type="ECO:0000259" key="7">
    <source>
        <dbReference type="PROSITE" id="PS50885"/>
    </source>
</evidence>
<keyword evidence="3" id="KW-0597">Phosphoprotein</keyword>
<dbReference type="InterPro" id="IPR003660">
    <property type="entry name" value="HAMP_dom"/>
</dbReference>
<accession>A0A5R9F3Z5</accession>
<keyword evidence="5 6" id="KW-0472">Membrane</keyword>
<keyword evidence="2" id="KW-1003">Cell membrane</keyword>
<evidence type="ECO:0000256" key="5">
    <source>
        <dbReference type="ARBA" id="ARBA00023136"/>
    </source>
</evidence>
<comment type="caution">
    <text evidence="8">The sequence shown here is derived from an EMBL/GenBank/DDBJ whole genome shotgun (WGS) entry which is preliminary data.</text>
</comment>
<feature type="transmembrane region" description="Helical" evidence="6">
    <location>
        <begin position="304"/>
        <end position="329"/>
    </location>
</feature>
<dbReference type="PANTHER" id="PTHR34220:SF7">
    <property type="entry name" value="SENSOR HISTIDINE KINASE YPDA"/>
    <property type="match status" value="1"/>
</dbReference>
<dbReference type="Gene3D" id="3.30.450.20">
    <property type="entry name" value="PAS domain"/>
    <property type="match status" value="2"/>
</dbReference>
<dbReference type="PANTHER" id="PTHR34220">
    <property type="entry name" value="SENSOR HISTIDINE KINASE YPDA"/>
    <property type="match status" value="1"/>
</dbReference>
<evidence type="ECO:0000256" key="4">
    <source>
        <dbReference type="ARBA" id="ARBA00022679"/>
    </source>
</evidence>
<evidence type="ECO:0000313" key="9">
    <source>
        <dbReference type="Proteomes" id="UP000308230"/>
    </source>
</evidence>
<dbReference type="Proteomes" id="UP000308230">
    <property type="component" value="Unassembled WGS sequence"/>
</dbReference>
<keyword evidence="4" id="KW-0808">Transferase</keyword>
<reference evidence="8 9" key="1">
    <citation type="submission" date="2019-04" db="EMBL/GenBank/DDBJ databases">
        <title>Bacillus caeni sp. nov., a bacterium isolated from mangrove sediment.</title>
        <authorList>
            <person name="Huang H."/>
            <person name="Mo K."/>
            <person name="Hu Y."/>
        </authorList>
    </citation>
    <scope>NUCLEOTIDE SEQUENCE [LARGE SCALE GENOMIC DNA]</scope>
    <source>
        <strain evidence="8 9">HB172195</strain>
    </source>
</reference>
<comment type="subcellular location">
    <subcellularLocation>
        <location evidence="1">Cell membrane</location>
        <topology evidence="1">Multi-pass membrane protein</topology>
    </subcellularLocation>
</comment>
<dbReference type="EMBL" id="SWLG01000007">
    <property type="protein sequence ID" value="TLS37219.1"/>
    <property type="molecule type" value="Genomic_DNA"/>
</dbReference>
<evidence type="ECO:0000256" key="2">
    <source>
        <dbReference type="ARBA" id="ARBA00022475"/>
    </source>
</evidence>
<organism evidence="8 9">
    <name type="scientific">Exobacillus caeni</name>
    <dbReference type="NCBI Taxonomy" id="2574798"/>
    <lineage>
        <taxon>Bacteria</taxon>
        <taxon>Bacillati</taxon>
        <taxon>Bacillota</taxon>
        <taxon>Bacilli</taxon>
        <taxon>Bacillales</taxon>
        <taxon>Guptibacillaceae</taxon>
        <taxon>Exobacillus</taxon>
    </lineage>
</organism>
<dbReference type="GO" id="GO:0000155">
    <property type="term" value="F:phosphorelay sensor kinase activity"/>
    <property type="evidence" value="ECO:0007669"/>
    <property type="project" value="InterPro"/>
</dbReference>
<dbReference type="InterPro" id="IPR050640">
    <property type="entry name" value="Bact_2-comp_sensor_kinase"/>
</dbReference>
<dbReference type="InterPro" id="IPR010559">
    <property type="entry name" value="Sig_transdc_His_kin_internal"/>
</dbReference>
<feature type="domain" description="HAMP" evidence="7">
    <location>
        <begin position="329"/>
        <end position="380"/>
    </location>
</feature>
<evidence type="ECO:0000256" key="1">
    <source>
        <dbReference type="ARBA" id="ARBA00004651"/>
    </source>
</evidence>
<feature type="transmembrane region" description="Helical" evidence="6">
    <location>
        <begin position="20"/>
        <end position="39"/>
    </location>
</feature>
<keyword evidence="6" id="KW-0812">Transmembrane</keyword>
<name>A0A5R9F3Z5_9BACL</name>
<keyword evidence="6" id="KW-1133">Transmembrane helix</keyword>
<dbReference type="SUPFAM" id="SSF158472">
    <property type="entry name" value="HAMP domain-like"/>
    <property type="match status" value="1"/>
</dbReference>
<dbReference type="Gene3D" id="3.30.565.10">
    <property type="entry name" value="Histidine kinase-like ATPase, C-terminal domain"/>
    <property type="match status" value="1"/>
</dbReference>
<evidence type="ECO:0000256" key="3">
    <source>
        <dbReference type="ARBA" id="ARBA00022553"/>
    </source>
</evidence>
<dbReference type="Gene3D" id="6.10.340.10">
    <property type="match status" value="1"/>
</dbReference>
<dbReference type="GO" id="GO:0005886">
    <property type="term" value="C:plasma membrane"/>
    <property type="evidence" value="ECO:0007669"/>
    <property type="project" value="UniProtKB-SubCell"/>
</dbReference>
<dbReference type="InterPro" id="IPR036890">
    <property type="entry name" value="HATPase_C_sf"/>
</dbReference>
<evidence type="ECO:0000313" key="8">
    <source>
        <dbReference type="EMBL" id="TLS37219.1"/>
    </source>
</evidence>
<sequence length="616" mass="71278">MRIKEQAMSFKLGSINAKLFFIIIIFVCIPLLVLGQIWYQKTTAAIENNAVVYSQHLLNQTNEYLDFYLNDLEQATVPILSKPEVQSYLKLNPSTSNRYDRFVISEKIQNDSFGGILEGRSDIFGISLINKNGMQVHNYVKVKGYLDMGEIRNRNAKLWNNAKNLEPYQILDVDFIHHTPVLTIVRKVYDKNTFDNSGLLIVNLRLNKIASIINEVTLSHFKNVWIVNDNDKIIFHPNQSELGKTFSYEQNENHDEDRFFIIKSNNLKTLNIYDHSSQSNWTMVASVPLGKIMASLINLRSSTIWTGLIMIGVALLFVGGFSFFLTYSLSNLRKMMKKVESGNLTFEINKKPLPFYRNDEIAELYNSFYTMTNELNGLLEEVKHSKLIEKELEIKNRESELQAMQSQINPHFLYNTLEIINSYAIIENQMMISRMTTSLADIFRYNVSNSKTIVTLQEEIKQIHSYLQIQKERFEDLSVTFFLDEEMTKHVIAPRLSIQPIVENAFVHGYEDHELNPTFIGIYGKKEVQYYTLSIVDKGHGMSKEMMEMFNAAFKNNEEPPPDSKSTKRIGMINVHKRIYGNFGQPFGVYIKQSDENGTVVEVNLPYKNEEHRKEA</sequence>
<protein>
    <submittedName>
        <fullName evidence="8">HAMP domain-containing protein</fullName>
    </submittedName>
</protein>
<dbReference type="Pfam" id="PF06580">
    <property type="entry name" value="His_kinase"/>
    <property type="match status" value="1"/>
</dbReference>
<proteinExistence type="predicted"/>
<keyword evidence="9" id="KW-1185">Reference proteome</keyword>
<dbReference type="OrthoDB" id="9776552at2"/>
<evidence type="ECO:0000256" key="6">
    <source>
        <dbReference type="SAM" id="Phobius"/>
    </source>
</evidence>
<dbReference type="AlphaFoldDB" id="A0A5R9F3Z5"/>
<gene>
    <name evidence="8" type="ORF">FCL54_11890</name>
</gene>
<dbReference type="PROSITE" id="PS50885">
    <property type="entry name" value="HAMP"/>
    <property type="match status" value="1"/>
</dbReference>
<dbReference type="SUPFAM" id="SSF55874">
    <property type="entry name" value="ATPase domain of HSP90 chaperone/DNA topoisomerase II/histidine kinase"/>
    <property type="match status" value="1"/>
</dbReference>
<dbReference type="CDD" id="cd06225">
    <property type="entry name" value="HAMP"/>
    <property type="match status" value="1"/>
</dbReference>